<protein>
    <submittedName>
        <fullName evidence="2">NAD(P)H-binding protein</fullName>
    </submittedName>
</protein>
<dbReference type="Pfam" id="PF13460">
    <property type="entry name" value="NAD_binding_10"/>
    <property type="match status" value="1"/>
</dbReference>
<proteinExistence type="predicted"/>
<gene>
    <name evidence="2" type="ORF">KO481_04445</name>
</gene>
<dbReference type="EMBL" id="JAHKNI010000001">
    <property type="protein sequence ID" value="MBU3060773.1"/>
    <property type="molecule type" value="Genomic_DNA"/>
</dbReference>
<reference evidence="2 3" key="1">
    <citation type="submission" date="2021-06" db="EMBL/GenBank/DDBJ databases">
        <title>Actinomycetes sequencing.</title>
        <authorList>
            <person name="Shan Q."/>
        </authorList>
    </citation>
    <scope>NUCLEOTIDE SEQUENCE [LARGE SCALE GENOMIC DNA]</scope>
    <source>
        <strain evidence="2 3">NEAU-G5</strain>
    </source>
</reference>
<dbReference type="PANTHER" id="PTHR43162:SF1">
    <property type="entry name" value="PRESTALK A DIFFERENTIATION PROTEIN A"/>
    <property type="match status" value="1"/>
</dbReference>
<dbReference type="PANTHER" id="PTHR43162">
    <property type="match status" value="1"/>
</dbReference>
<evidence type="ECO:0000313" key="3">
    <source>
        <dbReference type="Proteomes" id="UP000733379"/>
    </source>
</evidence>
<comment type="caution">
    <text evidence="2">The sequence shown here is derived from an EMBL/GenBank/DDBJ whole genome shotgun (WGS) entry which is preliminary data.</text>
</comment>
<dbReference type="Gene3D" id="3.40.50.720">
    <property type="entry name" value="NAD(P)-binding Rossmann-like Domain"/>
    <property type="match status" value="1"/>
</dbReference>
<dbReference type="InterPro" id="IPR036291">
    <property type="entry name" value="NAD(P)-bd_dom_sf"/>
</dbReference>
<dbReference type="RefSeq" id="WP_215915579.1">
    <property type="nucleotide sequence ID" value="NZ_JAHKNI010000001.1"/>
</dbReference>
<organism evidence="2 3">
    <name type="scientific">Nocardia albiluteola</name>
    <dbReference type="NCBI Taxonomy" id="2842303"/>
    <lineage>
        <taxon>Bacteria</taxon>
        <taxon>Bacillati</taxon>
        <taxon>Actinomycetota</taxon>
        <taxon>Actinomycetes</taxon>
        <taxon>Mycobacteriales</taxon>
        <taxon>Nocardiaceae</taxon>
        <taxon>Nocardia</taxon>
    </lineage>
</organism>
<feature type="domain" description="NAD(P)-binding" evidence="1">
    <location>
        <begin position="7"/>
        <end position="179"/>
    </location>
</feature>
<name>A0ABS6ASA5_9NOCA</name>
<dbReference type="InterPro" id="IPR016040">
    <property type="entry name" value="NAD(P)-bd_dom"/>
</dbReference>
<evidence type="ECO:0000259" key="1">
    <source>
        <dbReference type="Pfam" id="PF13460"/>
    </source>
</evidence>
<dbReference type="SUPFAM" id="SSF51735">
    <property type="entry name" value="NAD(P)-binding Rossmann-fold domains"/>
    <property type="match status" value="1"/>
</dbReference>
<dbReference type="InterPro" id="IPR051604">
    <property type="entry name" value="Ergot_Alk_Oxidoreductase"/>
</dbReference>
<dbReference type="Proteomes" id="UP000733379">
    <property type="component" value="Unassembled WGS sequence"/>
</dbReference>
<evidence type="ECO:0000313" key="2">
    <source>
        <dbReference type="EMBL" id="MBU3060773.1"/>
    </source>
</evidence>
<keyword evidence="3" id="KW-1185">Reference proteome</keyword>
<accession>A0ABS6ASA5</accession>
<sequence length="279" mass="29875">MVAVVFGARGNVGRHVVTGLLAAGEQVRAVSRDPKADFGSGVQVAVADLERPETLPEALAGADTVFLYATPDGGADFVKAAESAGVRHVALLSSVSVVGPDAEHNPIGRLHRTVELALERSSLDWTFVRPGIFATNIPWWWGAQIRTEGVVRLPYPDAHTAPVPERDIAALAVTALTEPGMSHQAFTLYGSESLPLQRQFELIGEATGRPIRIETVTPEQARADLAARLPEFLADNLIRMWAANDGVPAPISTIVAKVTGRPAQSFAQWAVDHADDFRP</sequence>